<dbReference type="PROSITE" id="PS50405">
    <property type="entry name" value="GST_CTER"/>
    <property type="match status" value="1"/>
</dbReference>
<evidence type="ECO:0000259" key="2">
    <source>
        <dbReference type="PROSITE" id="PS50404"/>
    </source>
</evidence>
<dbReference type="AlphaFoldDB" id="A0A380W4K8"/>
<dbReference type="InterPro" id="IPR010987">
    <property type="entry name" value="Glutathione-S-Trfase_C-like"/>
</dbReference>
<dbReference type="SFLD" id="SFLDG00358">
    <property type="entry name" value="Main_(cytGST)"/>
    <property type="match status" value="1"/>
</dbReference>
<organism evidence="4 5">
    <name type="scientific">Afipia felis</name>
    <name type="common">Cat scratch disease bacillus</name>
    <dbReference type="NCBI Taxonomy" id="1035"/>
    <lineage>
        <taxon>Bacteria</taxon>
        <taxon>Pseudomonadati</taxon>
        <taxon>Pseudomonadota</taxon>
        <taxon>Alphaproteobacteria</taxon>
        <taxon>Hyphomicrobiales</taxon>
        <taxon>Nitrobacteraceae</taxon>
        <taxon>Afipia</taxon>
    </lineage>
</organism>
<proteinExistence type="inferred from homology"/>
<evidence type="ECO:0000313" key="5">
    <source>
        <dbReference type="Proteomes" id="UP000254343"/>
    </source>
</evidence>
<dbReference type="SUPFAM" id="SSF52833">
    <property type="entry name" value="Thioredoxin-like"/>
    <property type="match status" value="1"/>
</dbReference>
<evidence type="ECO:0000256" key="1">
    <source>
        <dbReference type="RuleBase" id="RU003494"/>
    </source>
</evidence>
<dbReference type="Gene3D" id="1.20.1050.10">
    <property type="match status" value="1"/>
</dbReference>
<dbReference type="Pfam" id="PF02798">
    <property type="entry name" value="GST_N"/>
    <property type="match status" value="1"/>
</dbReference>
<dbReference type="SUPFAM" id="SSF47616">
    <property type="entry name" value="GST C-terminal domain-like"/>
    <property type="match status" value="1"/>
</dbReference>
<dbReference type="RefSeq" id="WP_002718683.1">
    <property type="nucleotide sequence ID" value="NZ_UFSI01000001.1"/>
</dbReference>
<dbReference type="CDD" id="cd03056">
    <property type="entry name" value="GST_N_4"/>
    <property type="match status" value="1"/>
</dbReference>
<evidence type="ECO:0000313" key="4">
    <source>
        <dbReference type="EMBL" id="SUU83904.1"/>
    </source>
</evidence>
<feature type="domain" description="GST C-terminal" evidence="3">
    <location>
        <begin position="88"/>
        <end position="208"/>
    </location>
</feature>
<comment type="similarity">
    <text evidence="1">Belongs to the GST superfamily.</text>
</comment>
<name>A0A380W4K8_AFIFE</name>
<feature type="domain" description="GST N-terminal" evidence="2">
    <location>
        <begin position="1"/>
        <end position="81"/>
    </location>
</feature>
<dbReference type="Gene3D" id="3.40.30.10">
    <property type="entry name" value="Glutaredoxin"/>
    <property type="match status" value="1"/>
</dbReference>
<dbReference type="InterPro" id="IPR036282">
    <property type="entry name" value="Glutathione-S-Trfase_C_sf"/>
</dbReference>
<dbReference type="Proteomes" id="UP000254343">
    <property type="component" value="Unassembled WGS sequence"/>
</dbReference>
<dbReference type="SFLD" id="SFLDS00019">
    <property type="entry name" value="Glutathione_Transferase_(cytos"/>
    <property type="match status" value="1"/>
</dbReference>
<protein>
    <submittedName>
        <fullName evidence="4">GST-like protein yfcG</fullName>
    </submittedName>
</protein>
<dbReference type="InterPro" id="IPR004045">
    <property type="entry name" value="Glutathione_S-Trfase_N"/>
</dbReference>
<sequence>MKLYDYVLSGNCYKVRLLASLLGLQYETVPIDFYPGRQHKEEWFLELNPLGQLPIIKDNGIIVRDAQAILLYVANCYDADKKWWPSTDAKQLGQVAQWLAFADQITSTASAARLHDMLGYPVDVETARRDAHQIFTVLEDHLVERELEKGEWIVGSNPTIADIACFPYTALAGDGGIDTSIYPAMLRWHRRVMSLPGFIDMPGINSIQ</sequence>
<dbReference type="InterPro" id="IPR036249">
    <property type="entry name" value="Thioredoxin-like_sf"/>
</dbReference>
<dbReference type="PROSITE" id="PS50404">
    <property type="entry name" value="GST_NTER"/>
    <property type="match status" value="1"/>
</dbReference>
<dbReference type="InterPro" id="IPR040079">
    <property type="entry name" value="Glutathione_S-Trfase"/>
</dbReference>
<dbReference type="InterPro" id="IPR004046">
    <property type="entry name" value="GST_C"/>
</dbReference>
<reference evidence="4 5" key="1">
    <citation type="submission" date="2018-06" db="EMBL/GenBank/DDBJ databases">
        <authorList>
            <consortium name="Pathogen Informatics"/>
            <person name="Doyle S."/>
        </authorList>
    </citation>
    <scope>NUCLEOTIDE SEQUENCE [LARGE SCALE GENOMIC DNA]</scope>
    <source>
        <strain evidence="4 5">NCTC12722</strain>
    </source>
</reference>
<dbReference type="EMBL" id="UIGB01000001">
    <property type="protein sequence ID" value="SUU83904.1"/>
    <property type="molecule type" value="Genomic_DNA"/>
</dbReference>
<evidence type="ECO:0000259" key="3">
    <source>
        <dbReference type="PROSITE" id="PS50405"/>
    </source>
</evidence>
<dbReference type="PANTHER" id="PTHR44051:SF2">
    <property type="entry name" value="HYPOTHETICAL GLUTATHIONE S-TRANSFERASE LIKE PROTEIN"/>
    <property type="match status" value="1"/>
</dbReference>
<dbReference type="Pfam" id="PF00043">
    <property type="entry name" value="GST_C"/>
    <property type="match status" value="1"/>
</dbReference>
<gene>
    <name evidence="4" type="primary">yfcG_2</name>
    <name evidence="4" type="ORF">NCTC12722_01083</name>
</gene>
<dbReference type="OrthoDB" id="9810080at2"/>
<dbReference type="PANTHER" id="PTHR44051">
    <property type="entry name" value="GLUTATHIONE S-TRANSFERASE-RELATED"/>
    <property type="match status" value="1"/>
</dbReference>
<accession>A0A380W4K8</accession>